<proteinExistence type="predicted"/>
<keyword evidence="3" id="KW-1185">Reference proteome</keyword>
<evidence type="ECO:0000313" key="3">
    <source>
        <dbReference type="Proteomes" id="UP000597762"/>
    </source>
</evidence>
<dbReference type="EMBL" id="CAHIKZ030000544">
    <property type="protein sequence ID" value="CAE1225056.1"/>
    <property type="molecule type" value="Genomic_DNA"/>
</dbReference>
<accession>A0A812BDQ8</accession>
<gene>
    <name evidence="2" type="ORF">SPHA_15588</name>
</gene>
<protein>
    <submittedName>
        <fullName evidence="2">Uncharacterized protein</fullName>
    </submittedName>
</protein>
<name>A0A812BDQ8_ACAPH</name>
<sequence>MPFDQSAHDLLLSDFFLSITPKRLNPSSIRNGNNFSMGCLPNNFTELLKELNEEDLKKEKEKSFQWSHWKESNKKEIPIIDLTHHPLTEDSCRNTPTNWDIYQLCKRKKYRVHMIFRKINIFLKNKQFNEIAKEKRNLFTWCNENSPCNNKKTTRFSSDVDLNERTPSIINEDCCEGATGIAPVDNQNVSTLLSNNCLTSLLDSNLQTSPLLPIKSLQTTATGASPSPPKENQPGINSSVSKPDSLQQGCTLSSSLWFSSFFPSSLHNSAYNRGIHFLPLFGYPFSFLYTIQLVTEIYAFFSSFPFSLNAG</sequence>
<dbReference type="AlphaFoldDB" id="A0A812BDQ8"/>
<evidence type="ECO:0000313" key="2">
    <source>
        <dbReference type="EMBL" id="CAE1225056.1"/>
    </source>
</evidence>
<organism evidence="2 3">
    <name type="scientific">Acanthosepion pharaonis</name>
    <name type="common">Pharaoh cuttlefish</name>
    <name type="synonym">Sepia pharaonis</name>
    <dbReference type="NCBI Taxonomy" id="158019"/>
    <lineage>
        <taxon>Eukaryota</taxon>
        <taxon>Metazoa</taxon>
        <taxon>Spiralia</taxon>
        <taxon>Lophotrochozoa</taxon>
        <taxon>Mollusca</taxon>
        <taxon>Cephalopoda</taxon>
        <taxon>Coleoidea</taxon>
        <taxon>Decapodiformes</taxon>
        <taxon>Sepiida</taxon>
        <taxon>Sepiina</taxon>
        <taxon>Sepiidae</taxon>
        <taxon>Acanthosepion</taxon>
    </lineage>
</organism>
<feature type="compositionally biased region" description="Polar residues" evidence="1">
    <location>
        <begin position="234"/>
        <end position="245"/>
    </location>
</feature>
<dbReference type="Proteomes" id="UP000597762">
    <property type="component" value="Unassembled WGS sequence"/>
</dbReference>
<reference evidence="2" key="1">
    <citation type="submission" date="2021-01" db="EMBL/GenBank/DDBJ databases">
        <authorList>
            <person name="Li R."/>
            <person name="Bekaert M."/>
        </authorList>
    </citation>
    <scope>NUCLEOTIDE SEQUENCE</scope>
    <source>
        <strain evidence="2">Farmed</strain>
    </source>
</reference>
<evidence type="ECO:0000256" key="1">
    <source>
        <dbReference type="SAM" id="MobiDB-lite"/>
    </source>
</evidence>
<comment type="caution">
    <text evidence="2">The sequence shown here is derived from an EMBL/GenBank/DDBJ whole genome shotgun (WGS) entry which is preliminary data.</text>
</comment>
<feature type="region of interest" description="Disordered" evidence="1">
    <location>
        <begin position="218"/>
        <end position="245"/>
    </location>
</feature>